<sequence length="357" mass="39065">MSHQNSSTAVATETHAGTIPLRHPDSNPDPTPDNGSRPPPPPPVPSSDPHLIAADDVHAAPKPAADDGLFEMTPTEALALLSAGVELLVRITGDVPPTPPPKSPTVPHMSGMQAEKENIFRSHSDKNLARLRKQAELEAKKLAAKDSPVVKPQFSETPINHQESGDIDGVRLKPNPGLMSPPPQSEPYVVVGADSQPVNLQHSAITRKFYSKNEPPITINQYLQRLHQFCPMSTAVYLATSLYIHRLAVDERAIPVTRRNAHRLVLAGLRVAMKALEDLSYPHAKMAKVGGVSEAELARLEISFCFLVGFELVVGERRLQRHYERLREGTSRHVFDGIEVPTLKLGKRPREEAQPAA</sequence>
<evidence type="ECO:0000256" key="1">
    <source>
        <dbReference type="SAM" id="MobiDB-lite"/>
    </source>
</evidence>
<name>A0A8H4P434_9HYPO</name>
<proteinExistence type="predicted"/>
<dbReference type="PANTHER" id="PTHR15615:SF32">
    <property type="entry name" value="PROTEIN KINASE COMPLEX COMPONENT, PUTATIVE (AFU_ORTHOLOGUE AFUA_2G07660)-RELATED"/>
    <property type="match status" value="1"/>
</dbReference>
<dbReference type="Proteomes" id="UP000554235">
    <property type="component" value="Unassembled WGS sequence"/>
</dbReference>
<dbReference type="CDD" id="cd20558">
    <property type="entry name" value="CYCLIN_ScPCL7-like"/>
    <property type="match status" value="1"/>
</dbReference>
<keyword evidence="3" id="KW-1185">Reference proteome</keyword>
<dbReference type="Pfam" id="PF08613">
    <property type="entry name" value="Cyclin"/>
    <property type="match status" value="1"/>
</dbReference>
<dbReference type="EMBL" id="JAADYS010003397">
    <property type="protein sequence ID" value="KAF4447602.1"/>
    <property type="molecule type" value="Genomic_DNA"/>
</dbReference>
<organism evidence="2 3">
    <name type="scientific">Fusarium albosuccineum</name>
    <dbReference type="NCBI Taxonomy" id="1237068"/>
    <lineage>
        <taxon>Eukaryota</taxon>
        <taxon>Fungi</taxon>
        <taxon>Dikarya</taxon>
        <taxon>Ascomycota</taxon>
        <taxon>Pezizomycotina</taxon>
        <taxon>Sordariomycetes</taxon>
        <taxon>Hypocreomycetidae</taxon>
        <taxon>Hypocreales</taxon>
        <taxon>Nectriaceae</taxon>
        <taxon>Fusarium</taxon>
        <taxon>Fusarium decemcellulare species complex</taxon>
    </lineage>
</organism>
<dbReference type="GO" id="GO:0005634">
    <property type="term" value="C:nucleus"/>
    <property type="evidence" value="ECO:0007669"/>
    <property type="project" value="TreeGrafter"/>
</dbReference>
<comment type="caution">
    <text evidence="2">The sequence shown here is derived from an EMBL/GenBank/DDBJ whole genome shotgun (WGS) entry which is preliminary data.</text>
</comment>
<dbReference type="AlphaFoldDB" id="A0A8H4P434"/>
<feature type="compositionally biased region" description="Pro residues" evidence="1">
    <location>
        <begin position="27"/>
        <end position="46"/>
    </location>
</feature>
<dbReference type="PANTHER" id="PTHR15615">
    <property type="match status" value="1"/>
</dbReference>
<feature type="region of interest" description="Disordered" evidence="1">
    <location>
        <begin position="1"/>
        <end position="68"/>
    </location>
</feature>
<dbReference type="GO" id="GO:0016538">
    <property type="term" value="F:cyclin-dependent protein serine/threonine kinase regulator activity"/>
    <property type="evidence" value="ECO:0007669"/>
    <property type="project" value="TreeGrafter"/>
</dbReference>
<evidence type="ECO:0000313" key="3">
    <source>
        <dbReference type="Proteomes" id="UP000554235"/>
    </source>
</evidence>
<feature type="compositionally biased region" description="Polar residues" evidence="1">
    <location>
        <begin position="1"/>
        <end position="11"/>
    </location>
</feature>
<evidence type="ECO:0000313" key="2">
    <source>
        <dbReference type="EMBL" id="KAF4447602.1"/>
    </source>
</evidence>
<dbReference type="GO" id="GO:0000307">
    <property type="term" value="C:cyclin-dependent protein kinase holoenzyme complex"/>
    <property type="evidence" value="ECO:0007669"/>
    <property type="project" value="TreeGrafter"/>
</dbReference>
<dbReference type="GO" id="GO:0019901">
    <property type="term" value="F:protein kinase binding"/>
    <property type="evidence" value="ECO:0007669"/>
    <property type="project" value="InterPro"/>
</dbReference>
<feature type="region of interest" description="Disordered" evidence="1">
    <location>
        <begin position="148"/>
        <end position="167"/>
    </location>
</feature>
<gene>
    <name evidence="2" type="ORF">FALBO_16930</name>
</gene>
<reference evidence="2 3" key="1">
    <citation type="submission" date="2020-01" db="EMBL/GenBank/DDBJ databases">
        <title>Identification and distribution of gene clusters putatively required for synthesis of sphingolipid metabolism inhibitors in phylogenetically diverse species of the filamentous fungus Fusarium.</title>
        <authorList>
            <person name="Kim H.-S."/>
            <person name="Busman M."/>
            <person name="Brown D.W."/>
            <person name="Divon H."/>
            <person name="Uhlig S."/>
            <person name="Proctor R.H."/>
        </authorList>
    </citation>
    <scope>NUCLEOTIDE SEQUENCE [LARGE SCALE GENOMIC DNA]</scope>
    <source>
        <strain evidence="2 3">NRRL 20459</strain>
    </source>
</reference>
<dbReference type="Gene3D" id="1.10.472.10">
    <property type="entry name" value="Cyclin-like"/>
    <property type="match status" value="1"/>
</dbReference>
<dbReference type="InterPro" id="IPR013922">
    <property type="entry name" value="Cyclin_PHO80-like"/>
</dbReference>
<dbReference type="OrthoDB" id="5304883at2759"/>
<protein>
    <submittedName>
        <fullName evidence="2">Pho85 cyclin-7</fullName>
    </submittedName>
</protein>
<accession>A0A8H4P434</accession>